<organism evidence="4 5">
    <name type="scientific">Kribbella italica</name>
    <dbReference type="NCBI Taxonomy" id="1540520"/>
    <lineage>
        <taxon>Bacteria</taxon>
        <taxon>Bacillati</taxon>
        <taxon>Actinomycetota</taxon>
        <taxon>Actinomycetes</taxon>
        <taxon>Propionibacteriales</taxon>
        <taxon>Kribbellaceae</taxon>
        <taxon>Kribbella</taxon>
    </lineage>
</organism>
<evidence type="ECO:0000313" key="4">
    <source>
        <dbReference type="EMBL" id="MBB5834560.1"/>
    </source>
</evidence>
<dbReference type="SUPFAM" id="SSF55811">
    <property type="entry name" value="Nudix"/>
    <property type="match status" value="1"/>
</dbReference>
<keyword evidence="5" id="KW-1185">Reference proteome</keyword>
<dbReference type="EMBL" id="JACHMY010000001">
    <property type="protein sequence ID" value="MBB5834560.1"/>
    <property type="molecule type" value="Genomic_DNA"/>
</dbReference>
<reference evidence="4 5" key="1">
    <citation type="submission" date="2020-08" db="EMBL/GenBank/DDBJ databases">
        <title>Sequencing the genomes of 1000 actinobacteria strains.</title>
        <authorList>
            <person name="Klenk H.-P."/>
        </authorList>
    </citation>
    <scope>NUCLEOTIDE SEQUENCE [LARGE SCALE GENOMIC DNA]</scope>
    <source>
        <strain evidence="4 5">DSM 28967</strain>
    </source>
</reference>
<evidence type="ECO:0000259" key="3">
    <source>
        <dbReference type="PROSITE" id="PS51462"/>
    </source>
</evidence>
<accession>A0A7W9J397</accession>
<dbReference type="GO" id="GO:0016787">
    <property type="term" value="F:hydrolase activity"/>
    <property type="evidence" value="ECO:0007669"/>
    <property type="project" value="UniProtKB-KW"/>
</dbReference>
<evidence type="ECO:0000256" key="2">
    <source>
        <dbReference type="ARBA" id="ARBA00022801"/>
    </source>
</evidence>
<dbReference type="Proteomes" id="UP000549971">
    <property type="component" value="Unassembled WGS sequence"/>
</dbReference>
<sequence>MTTPKFILALREKIGHDLLWMPGITAVVLDDTDRLLLVRRADNGRWSLPAGILEPGEQPAEAIVREIHEETAVTTVVDRLVRVESLPPSAYPNGDQVQYLDLCFRCHPTAGEARVNDDESLEVAWFPLTDHPELHPREELCIADAVKNNPAPVFATS</sequence>
<dbReference type="CDD" id="cd18879">
    <property type="entry name" value="NUDIX_Hydrolase"/>
    <property type="match status" value="1"/>
</dbReference>
<feature type="domain" description="Nudix hydrolase" evidence="3">
    <location>
        <begin position="19"/>
        <end position="148"/>
    </location>
</feature>
<dbReference type="PROSITE" id="PS51462">
    <property type="entry name" value="NUDIX"/>
    <property type="match status" value="1"/>
</dbReference>
<dbReference type="InterPro" id="IPR000086">
    <property type="entry name" value="NUDIX_hydrolase_dom"/>
</dbReference>
<comment type="caution">
    <text evidence="4">The sequence shown here is derived from an EMBL/GenBank/DDBJ whole genome shotgun (WGS) entry which is preliminary data.</text>
</comment>
<comment type="cofactor">
    <cofactor evidence="1">
        <name>Mg(2+)</name>
        <dbReference type="ChEBI" id="CHEBI:18420"/>
    </cofactor>
</comment>
<dbReference type="RefSeq" id="WP_184794313.1">
    <property type="nucleotide sequence ID" value="NZ_JACHMY010000001.1"/>
</dbReference>
<proteinExistence type="predicted"/>
<evidence type="ECO:0000313" key="5">
    <source>
        <dbReference type="Proteomes" id="UP000549971"/>
    </source>
</evidence>
<dbReference type="PRINTS" id="PR00502">
    <property type="entry name" value="NUDIXFAMILY"/>
</dbReference>
<gene>
    <name evidence="4" type="ORF">HDA39_001294</name>
</gene>
<protein>
    <submittedName>
        <fullName evidence="4">8-oxo-dGTP pyrophosphatase MutT (NUDIX family)</fullName>
    </submittedName>
</protein>
<dbReference type="PANTHER" id="PTHR43046:SF16">
    <property type="entry name" value="ADP-RIBOSE PYROPHOSPHATASE YJHB-RELATED"/>
    <property type="match status" value="1"/>
</dbReference>
<name>A0A7W9J397_9ACTN</name>
<dbReference type="InterPro" id="IPR020476">
    <property type="entry name" value="Nudix_hydrolase"/>
</dbReference>
<dbReference type="Gene3D" id="3.90.79.10">
    <property type="entry name" value="Nucleoside Triphosphate Pyrophosphohydrolase"/>
    <property type="match status" value="1"/>
</dbReference>
<dbReference type="InterPro" id="IPR015797">
    <property type="entry name" value="NUDIX_hydrolase-like_dom_sf"/>
</dbReference>
<evidence type="ECO:0000256" key="1">
    <source>
        <dbReference type="ARBA" id="ARBA00001946"/>
    </source>
</evidence>
<dbReference type="PANTHER" id="PTHR43046">
    <property type="entry name" value="GDP-MANNOSE MANNOSYL HYDROLASE"/>
    <property type="match status" value="1"/>
</dbReference>
<dbReference type="Pfam" id="PF00293">
    <property type="entry name" value="NUDIX"/>
    <property type="match status" value="1"/>
</dbReference>
<dbReference type="AlphaFoldDB" id="A0A7W9J397"/>
<keyword evidence="2" id="KW-0378">Hydrolase</keyword>